<feature type="transmembrane region" description="Helical" evidence="6">
    <location>
        <begin position="184"/>
        <end position="202"/>
    </location>
</feature>
<sequence>MAETSDQVKMSPQTQSQDSPSEGSTDGNEEKPPVKKPSLVKRLWDGSGLNPGMLMMMVKGALPPAISLAVYQSTPFADVYSTIGYLVAIMSVLSFAILPRSKFIQTMLFNIIGVSIGAAIAILEIYCSVQARAHTSPPTKATGNGPSPGAKVTTYNSSASAVSAIWLFFNIYVVNTLRASRPQLQFPVIVYSIFANVASVYAPNFPTMVAGIAFAKRLMETFFTGFAIATGVSLFIFPVSVRTLLFKQSAGFIAAAQGTLKAQIAYLQTLEKKDMFCAPTESGKDEKDIQQIRHGKDNAANVNGSAEARRLKAAIGALGELYGKMHTDATFAKREMAWGKLEACDIDELLKLFRGIILPMTGMSSTADIFQRIAVKRGWTQRETASSPENEKGRNQWNEIMRTLHDPFQTMTETMHDGFQHALYTLELAKSPKKQKANNRSNGDGAAPNDVEADAGVMKPGDSGYAVYLTKKIDVFYEQRKTTLAVWCRQRGINMDANPFESPSQTDLNITTVNAKRIDDPDEHAKNQRQLYLVLYMEFLLWSTGRAVLALVHFADKKVEDGTLKKNKLISPGLKRIRKWVIGSLKIEDAGAEHTPDSIEAGGSSIYSGESFRAAKDPEHLPPTSTWQRSTNVLRQFSGLLRSPESAFGFRVACATLSIAIVAFLKNTYVFFTEQRLVWAMIMVAIGMTTTAGSGVFGFFGRIVGTAIAMCTSLVIWYIVDGHPAGVIVFVFLFIFVEFYFVMKYPRFTVVAIISIITQVLIVGYELEVKKLGVAVATSSGQPYYPIYLLAPYRLACVSGGMLVAFVWTFFPYPLTARSQLRQDLGVSLYLLANFYSIVHTTIDLRVTGAEGNMESKESPGRKLQKARDKVYVKELALLTGLRQHSSFTAWEPTFGGKFPKQQYDAIIQGVQNILNYLSLISYSSNHFSHDPAASPDKATWLQDFARLIGKLDATSQDITSILSLLSSSVTNGNPLPPYLKPPPSYKLSQKLEELDADILSVSHIAEPGYSAFAVMQIASSLVSDELGKLIDNVKALVGEVDFSFHVVSTADSSEETLLGKDGPKGKKD</sequence>
<evidence type="ECO:0000256" key="2">
    <source>
        <dbReference type="ARBA" id="ARBA00022692"/>
    </source>
</evidence>
<keyword evidence="2 6" id="KW-0812">Transmembrane</keyword>
<dbReference type="PANTHER" id="PTHR37994:SF4">
    <property type="entry name" value="ER TRANSPORTER 6TM N-TERMINAL DOMAIN-CONTAINING PROTEIN-RELATED"/>
    <property type="match status" value="1"/>
</dbReference>
<evidence type="ECO:0000259" key="7">
    <source>
        <dbReference type="Pfam" id="PF10334"/>
    </source>
</evidence>
<feature type="transmembrane region" description="Helical" evidence="6">
    <location>
        <begin position="222"/>
        <end position="241"/>
    </location>
</feature>
<evidence type="ECO:0000313" key="11">
    <source>
        <dbReference type="Proteomes" id="UP000664534"/>
    </source>
</evidence>
<feature type="transmembrane region" description="Helical" evidence="6">
    <location>
        <begin position="79"/>
        <end position="98"/>
    </location>
</feature>
<dbReference type="EMBL" id="CAJPDT010000039">
    <property type="protein sequence ID" value="CAF9925313.1"/>
    <property type="molecule type" value="Genomic_DNA"/>
</dbReference>
<protein>
    <recommendedName>
        <fullName evidence="12">ER transporter 6TM N-terminal domain-containing protein</fullName>
    </recommendedName>
</protein>
<feature type="compositionally biased region" description="Polar residues" evidence="5">
    <location>
        <begin position="1"/>
        <end position="26"/>
    </location>
</feature>
<feature type="transmembrane region" description="Helical" evidence="6">
    <location>
        <begin position="725"/>
        <end position="742"/>
    </location>
</feature>
<name>A0A8H3IN91_9LECA</name>
<evidence type="ECO:0000256" key="3">
    <source>
        <dbReference type="ARBA" id="ARBA00022989"/>
    </source>
</evidence>
<evidence type="ECO:0000256" key="1">
    <source>
        <dbReference type="ARBA" id="ARBA00004141"/>
    </source>
</evidence>
<evidence type="ECO:0000259" key="9">
    <source>
        <dbReference type="Pfam" id="PF13515"/>
    </source>
</evidence>
<reference evidence="10" key="1">
    <citation type="submission" date="2021-03" db="EMBL/GenBank/DDBJ databases">
        <authorList>
            <person name="Tagirdzhanova G."/>
        </authorList>
    </citation>
    <scope>NUCLEOTIDE SEQUENCE</scope>
</reference>
<evidence type="ECO:0000256" key="6">
    <source>
        <dbReference type="SAM" id="Phobius"/>
    </source>
</evidence>
<feature type="transmembrane region" description="Helical" evidence="6">
    <location>
        <begin position="748"/>
        <end position="767"/>
    </location>
</feature>
<keyword evidence="11" id="KW-1185">Reference proteome</keyword>
<feature type="region of interest" description="Disordered" evidence="5">
    <location>
        <begin position="431"/>
        <end position="452"/>
    </location>
</feature>
<feature type="transmembrane region" description="Helical" evidence="6">
    <location>
        <begin position="52"/>
        <end position="73"/>
    </location>
</feature>
<dbReference type="InterPro" id="IPR018820">
    <property type="entry name" value="BRE4-related_DUF2421"/>
</dbReference>
<feature type="domain" description="Putative ER transporter 6TM N-terminal" evidence="8">
    <location>
        <begin position="54"/>
        <end position="135"/>
    </location>
</feature>
<evidence type="ECO:0000256" key="5">
    <source>
        <dbReference type="SAM" id="MobiDB-lite"/>
    </source>
</evidence>
<comment type="caution">
    <text evidence="10">The sequence shown here is derived from an EMBL/GenBank/DDBJ whole genome shotgun (WGS) entry which is preliminary data.</text>
</comment>
<dbReference type="InterPro" id="IPR018823">
    <property type="entry name" value="ArAE_2_N"/>
</dbReference>
<organism evidence="10 11">
    <name type="scientific">Imshaugia aleurites</name>
    <dbReference type="NCBI Taxonomy" id="172621"/>
    <lineage>
        <taxon>Eukaryota</taxon>
        <taxon>Fungi</taxon>
        <taxon>Dikarya</taxon>
        <taxon>Ascomycota</taxon>
        <taxon>Pezizomycotina</taxon>
        <taxon>Lecanoromycetes</taxon>
        <taxon>OSLEUM clade</taxon>
        <taxon>Lecanoromycetidae</taxon>
        <taxon>Lecanorales</taxon>
        <taxon>Lecanorineae</taxon>
        <taxon>Parmeliaceae</taxon>
        <taxon>Imshaugia</taxon>
    </lineage>
</organism>
<feature type="transmembrane region" description="Helical" evidence="6">
    <location>
        <begin position="110"/>
        <end position="133"/>
    </location>
</feature>
<keyword evidence="4 6" id="KW-0472">Membrane</keyword>
<evidence type="ECO:0008006" key="12">
    <source>
        <dbReference type="Google" id="ProtNLM"/>
    </source>
</evidence>
<dbReference type="Proteomes" id="UP000664534">
    <property type="component" value="Unassembled WGS sequence"/>
</dbReference>
<dbReference type="AlphaFoldDB" id="A0A8H3IN91"/>
<feature type="transmembrane region" description="Helical" evidence="6">
    <location>
        <begin position="533"/>
        <end position="555"/>
    </location>
</feature>
<feature type="transmembrane region" description="Helical" evidence="6">
    <location>
        <begin position="648"/>
        <end position="665"/>
    </location>
</feature>
<feature type="domain" description="Putative ER transporter 6TM N-terminal" evidence="8">
    <location>
        <begin position="154"/>
        <end position="433"/>
    </location>
</feature>
<accession>A0A8H3IN91</accession>
<dbReference type="PANTHER" id="PTHR37994">
    <property type="entry name" value="ARAE_2_N DOMAIN-CONTAINING PROTEIN-RELATED"/>
    <property type="match status" value="1"/>
</dbReference>
<feature type="transmembrane region" description="Helical" evidence="6">
    <location>
        <begin position="677"/>
        <end position="697"/>
    </location>
</feature>
<dbReference type="Pfam" id="PF13515">
    <property type="entry name" value="FUSC_2"/>
    <property type="match status" value="1"/>
</dbReference>
<proteinExistence type="predicted"/>
<dbReference type="InterPro" id="IPR049453">
    <property type="entry name" value="Memb_transporter_dom"/>
</dbReference>
<dbReference type="Pfam" id="PF10337">
    <property type="entry name" value="ArAE_2_N"/>
    <property type="match status" value="2"/>
</dbReference>
<feature type="transmembrane region" description="Helical" evidence="6">
    <location>
        <begin position="153"/>
        <end position="172"/>
    </location>
</feature>
<keyword evidence="3 6" id="KW-1133">Transmembrane helix</keyword>
<feature type="domain" description="DUF2421" evidence="7">
    <location>
        <begin position="812"/>
        <end position="1040"/>
    </location>
</feature>
<evidence type="ECO:0000256" key="4">
    <source>
        <dbReference type="ARBA" id="ARBA00023136"/>
    </source>
</evidence>
<evidence type="ECO:0000259" key="8">
    <source>
        <dbReference type="Pfam" id="PF10337"/>
    </source>
</evidence>
<feature type="transmembrane region" description="Helical" evidence="6">
    <location>
        <begin position="787"/>
        <end position="811"/>
    </location>
</feature>
<gene>
    <name evidence="10" type="ORF">IMSHALPRED_006440</name>
</gene>
<dbReference type="Pfam" id="PF10334">
    <property type="entry name" value="BRE4"/>
    <property type="match status" value="1"/>
</dbReference>
<comment type="subcellular location">
    <subcellularLocation>
        <location evidence="1">Membrane</location>
        <topology evidence="1">Multi-pass membrane protein</topology>
    </subcellularLocation>
</comment>
<evidence type="ECO:0000313" key="10">
    <source>
        <dbReference type="EMBL" id="CAF9925313.1"/>
    </source>
</evidence>
<feature type="domain" description="Integral membrane bound transporter" evidence="9">
    <location>
        <begin position="671"/>
        <end position="808"/>
    </location>
</feature>
<dbReference type="GO" id="GO:0016020">
    <property type="term" value="C:membrane"/>
    <property type="evidence" value="ECO:0007669"/>
    <property type="project" value="UniProtKB-SubCell"/>
</dbReference>
<dbReference type="OrthoDB" id="2274698at2759"/>
<feature type="region of interest" description="Disordered" evidence="5">
    <location>
        <begin position="1"/>
        <end position="37"/>
    </location>
</feature>